<dbReference type="InterPro" id="IPR057335">
    <property type="entry name" value="Beta-barrel_SelB"/>
</dbReference>
<name>A0ABT3NB53_9BACT</name>
<dbReference type="PROSITE" id="PS51722">
    <property type="entry name" value="G_TR_2"/>
    <property type="match status" value="1"/>
</dbReference>
<dbReference type="SUPFAM" id="SSF50447">
    <property type="entry name" value="Translation proteins"/>
    <property type="match status" value="1"/>
</dbReference>
<dbReference type="Pfam" id="PF00009">
    <property type="entry name" value="GTP_EFTU"/>
    <property type="match status" value="1"/>
</dbReference>
<evidence type="ECO:0000256" key="4">
    <source>
        <dbReference type="ARBA" id="ARBA00022741"/>
    </source>
</evidence>
<dbReference type="InterPro" id="IPR000795">
    <property type="entry name" value="T_Tr_GTP-bd_dom"/>
</dbReference>
<keyword evidence="6" id="KW-0342">GTP-binding</keyword>
<dbReference type="Gene3D" id="3.40.50.300">
    <property type="entry name" value="P-loop containing nucleotide triphosphate hydrolases"/>
    <property type="match status" value="1"/>
</dbReference>
<dbReference type="SUPFAM" id="SSF50465">
    <property type="entry name" value="EF-Tu/eEF-1alpha/eIF2-gamma C-terminal domain"/>
    <property type="match status" value="1"/>
</dbReference>
<evidence type="ECO:0000259" key="9">
    <source>
        <dbReference type="PROSITE" id="PS51722"/>
    </source>
</evidence>
<evidence type="ECO:0000256" key="2">
    <source>
        <dbReference type="ARBA" id="ARBA00015953"/>
    </source>
</evidence>
<proteinExistence type="predicted"/>
<dbReference type="Pfam" id="PF03144">
    <property type="entry name" value="GTP_EFTU_D2"/>
    <property type="match status" value="1"/>
</dbReference>
<comment type="function">
    <text evidence="7">Translation factor necessary for the incorporation of selenocysteine into proteins. It probably replaces EF-Tu for the insertion of selenocysteine directed by the UGA codon. SelB binds GTP and GDP.</text>
</comment>
<dbReference type="InterPro" id="IPR004161">
    <property type="entry name" value="EFTu-like_2"/>
</dbReference>
<dbReference type="InterPro" id="IPR036388">
    <property type="entry name" value="WH-like_DNA-bd_sf"/>
</dbReference>
<evidence type="ECO:0000256" key="8">
    <source>
        <dbReference type="ARBA" id="ARBA00031615"/>
    </source>
</evidence>
<dbReference type="InterPro" id="IPR031157">
    <property type="entry name" value="G_TR_CS"/>
</dbReference>
<dbReference type="SUPFAM" id="SSF46785">
    <property type="entry name" value="Winged helix' DNA-binding domain"/>
    <property type="match status" value="3"/>
</dbReference>
<dbReference type="Pfam" id="PF25461">
    <property type="entry name" value="Beta-barrel_SelB"/>
    <property type="match status" value="1"/>
</dbReference>
<dbReference type="CDD" id="cd04171">
    <property type="entry name" value="SelB"/>
    <property type="match status" value="1"/>
</dbReference>
<dbReference type="NCBIfam" id="TIGR00231">
    <property type="entry name" value="small_GTP"/>
    <property type="match status" value="1"/>
</dbReference>
<sequence length="643" mass="72049">MKEIILGTAGHIDHGKTSLVRALTGTDTDRLKEEKKRGITIELGFASLNLPDGRRLGVVDVPGHEKFVKNMVAGASGIDIVAMVIAADEGTMPQTREHLEICSLLGIRQGIVVLTKCDLVDEEWLEMVTEDVRDFLSDSFLAEAPIIPVSSHTGQGLEELIRTIAHMAYLVPDIRNTTVFRLPVDRAFSMKGFGTVITGTLISGSVSTGDTVMVYPALTQSRVRGLQVHNNNVTAAVCGQRTAMNFQGLDLSEVQRGDVIAPVDALKNTFMVDADFHYLPSNEKPLKNRTRVRFHTGTSEITALTILLDRDTLSPGEKAPVQFRFDTPMVCVRDDRYVVRSYSPVRTIGGGTILNPVPRKHKRFQDSIIEGLNHLSESGSEEAAAFHLLQAGAVGSTLSDLRLVTNLSEKQLGGILQKLLSNRTILVMDKEAKSYIHADAFTRLCYFATDYLEKFHQSHPLKEGLPKEELKSKFPSYIQPRLLNQILNQLVKDGQMVQEEEIVRLSTHKVALQVDQEALRERILAVYKEAGITPPYFREIVRTLDKGQAQAAPDVMKILIRENLMVRVKEELYFYRTSLDELQEKVVDFLLQNEEMNPTQFKEVCGGIARKYVIPLMEYFDGIHLTIRIGDTRKLRKQNPMER</sequence>
<dbReference type="InterPro" id="IPR015190">
    <property type="entry name" value="Elong_fac_SelB-wing-hlx_typ-2"/>
</dbReference>
<dbReference type="InterPro" id="IPR050055">
    <property type="entry name" value="EF-Tu_GTPase"/>
</dbReference>
<dbReference type="PANTHER" id="PTHR43721">
    <property type="entry name" value="ELONGATION FACTOR TU-RELATED"/>
    <property type="match status" value="1"/>
</dbReference>
<dbReference type="Proteomes" id="UP001209681">
    <property type="component" value="Unassembled WGS sequence"/>
</dbReference>
<dbReference type="CDD" id="cd15491">
    <property type="entry name" value="selB_III"/>
    <property type="match status" value="1"/>
</dbReference>
<evidence type="ECO:0000256" key="1">
    <source>
        <dbReference type="ARBA" id="ARBA00004496"/>
    </source>
</evidence>
<dbReference type="Gene3D" id="1.10.10.2770">
    <property type="match status" value="1"/>
</dbReference>
<protein>
    <recommendedName>
        <fullName evidence="2">Selenocysteine-specific elongation factor</fullName>
    </recommendedName>
    <alternativeName>
        <fullName evidence="8">SelB translation factor</fullName>
    </alternativeName>
</protein>
<keyword evidence="4" id="KW-0547">Nucleotide-binding</keyword>
<evidence type="ECO:0000256" key="3">
    <source>
        <dbReference type="ARBA" id="ARBA00022490"/>
    </source>
</evidence>
<keyword evidence="11" id="KW-1185">Reference proteome</keyword>
<keyword evidence="5" id="KW-0648">Protein biosynthesis</keyword>
<dbReference type="SUPFAM" id="SSF52540">
    <property type="entry name" value="P-loop containing nucleoside triphosphate hydrolases"/>
    <property type="match status" value="1"/>
</dbReference>
<reference evidence="10 11" key="1">
    <citation type="submission" date="2022-11" db="EMBL/GenBank/DDBJ databases">
        <title>Desulfobotulus tamanensis H1 sp. nov. - anaerobic, alkaliphilic, sulphate reducing bacterium isolated from terrestrial mud volcano.</title>
        <authorList>
            <person name="Frolova A."/>
            <person name="Merkel A.Y."/>
            <person name="Slobodkin A.I."/>
        </authorList>
    </citation>
    <scope>NUCLEOTIDE SEQUENCE [LARGE SCALE GENOMIC DNA]</scope>
    <source>
        <strain evidence="10 11">H1</strain>
    </source>
</reference>
<evidence type="ECO:0000256" key="7">
    <source>
        <dbReference type="ARBA" id="ARBA00025526"/>
    </source>
</evidence>
<evidence type="ECO:0000256" key="6">
    <source>
        <dbReference type="ARBA" id="ARBA00023134"/>
    </source>
</evidence>
<gene>
    <name evidence="10" type="primary">selB</name>
    <name evidence="10" type="ORF">OOT00_11915</name>
</gene>
<comment type="caution">
    <text evidence="10">The sequence shown here is derived from an EMBL/GenBank/DDBJ whole genome shotgun (WGS) entry which is preliminary data.</text>
</comment>
<dbReference type="Pfam" id="PF09106">
    <property type="entry name" value="WHD_2nd_SelB"/>
    <property type="match status" value="1"/>
</dbReference>
<evidence type="ECO:0000313" key="10">
    <source>
        <dbReference type="EMBL" id="MCW7754689.1"/>
    </source>
</evidence>
<accession>A0ABT3NB53</accession>
<dbReference type="InterPro" id="IPR005225">
    <property type="entry name" value="Small_GTP-bd"/>
</dbReference>
<dbReference type="InterPro" id="IPR009001">
    <property type="entry name" value="Transl_elong_EF1A/Init_IF2_C"/>
</dbReference>
<dbReference type="Gene3D" id="2.40.30.10">
    <property type="entry name" value="Translation factors"/>
    <property type="match status" value="1"/>
</dbReference>
<organism evidence="10 11">
    <name type="scientific">Desulfobotulus pelophilus</name>
    <dbReference type="NCBI Taxonomy" id="2823377"/>
    <lineage>
        <taxon>Bacteria</taxon>
        <taxon>Pseudomonadati</taxon>
        <taxon>Thermodesulfobacteriota</taxon>
        <taxon>Desulfobacteria</taxon>
        <taxon>Desulfobacterales</taxon>
        <taxon>Desulfobacteraceae</taxon>
        <taxon>Desulfobotulus</taxon>
    </lineage>
</organism>
<dbReference type="InterPro" id="IPR015191">
    <property type="entry name" value="SelB_WHD4"/>
</dbReference>
<feature type="domain" description="Tr-type G" evidence="9">
    <location>
        <begin position="1"/>
        <end position="173"/>
    </location>
</feature>
<keyword evidence="10" id="KW-0251">Elongation factor</keyword>
<dbReference type="Gene3D" id="1.10.10.10">
    <property type="entry name" value="Winged helix-like DNA-binding domain superfamily/Winged helix DNA-binding domain"/>
    <property type="match status" value="1"/>
</dbReference>
<dbReference type="InterPro" id="IPR027417">
    <property type="entry name" value="P-loop_NTPase"/>
</dbReference>
<dbReference type="NCBIfam" id="TIGR00475">
    <property type="entry name" value="selB"/>
    <property type="match status" value="1"/>
</dbReference>
<dbReference type="PROSITE" id="PS00301">
    <property type="entry name" value="G_TR_1"/>
    <property type="match status" value="1"/>
</dbReference>
<keyword evidence="3" id="KW-0963">Cytoplasm</keyword>
<dbReference type="InterPro" id="IPR036390">
    <property type="entry name" value="WH_DNA-bd_sf"/>
</dbReference>
<dbReference type="InterPro" id="IPR009000">
    <property type="entry name" value="Transl_B-barrel_sf"/>
</dbReference>
<evidence type="ECO:0000313" key="11">
    <source>
        <dbReference type="Proteomes" id="UP001209681"/>
    </source>
</evidence>
<dbReference type="PANTHER" id="PTHR43721:SF22">
    <property type="entry name" value="ELONGATION FACTOR TU, MITOCHONDRIAL"/>
    <property type="match status" value="1"/>
</dbReference>
<evidence type="ECO:0000256" key="5">
    <source>
        <dbReference type="ARBA" id="ARBA00022917"/>
    </source>
</evidence>
<dbReference type="RefSeq" id="WP_265425601.1">
    <property type="nucleotide sequence ID" value="NZ_JAPFPW010000014.1"/>
</dbReference>
<comment type="subcellular location">
    <subcellularLocation>
        <location evidence="1">Cytoplasm</location>
    </subcellularLocation>
</comment>
<dbReference type="EMBL" id="JAPFPW010000014">
    <property type="protein sequence ID" value="MCW7754689.1"/>
    <property type="molecule type" value="Genomic_DNA"/>
</dbReference>
<dbReference type="GO" id="GO:0003746">
    <property type="term" value="F:translation elongation factor activity"/>
    <property type="evidence" value="ECO:0007669"/>
    <property type="project" value="UniProtKB-KW"/>
</dbReference>
<dbReference type="Pfam" id="PF09107">
    <property type="entry name" value="WHD_3rd_SelB"/>
    <property type="match status" value="1"/>
</dbReference>
<dbReference type="CDD" id="cd03696">
    <property type="entry name" value="SelB_II"/>
    <property type="match status" value="1"/>
</dbReference>
<dbReference type="InterPro" id="IPR004535">
    <property type="entry name" value="Transl_elong_SelB"/>
</dbReference>